<dbReference type="InterPro" id="IPR035979">
    <property type="entry name" value="RBD_domain_sf"/>
</dbReference>
<dbReference type="CDD" id="cd21608">
    <property type="entry name" value="RRM2_NsCP33_like"/>
    <property type="match status" value="1"/>
</dbReference>
<evidence type="ECO:0000313" key="11">
    <source>
        <dbReference type="EMBL" id="JAU57822.1"/>
    </source>
</evidence>
<accession>A0A1J3GQ27</accession>
<comment type="subcellular location">
    <subcellularLocation>
        <location evidence="1">Plastid</location>
        <location evidence="1">Chloroplast</location>
    </subcellularLocation>
</comment>
<evidence type="ECO:0000256" key="1">
    <source>
        <dbReference type="ARBA" id="ARBA00004229"/>
    </source>
</evidence>
<evidence type="ECO:0000259" key="10">
    <source>
        <dbReference type="PROSITE" id="PS50102"/>
    </source>
</evidence>
<keyword evidence="5" id="KW-0677">Repeat</keyword>
<dbReference type="SUPFAM" id="SSF54928">
    <property type="entry name" value="RNA-binding domain, RBD"/>
    <property type="match status" value="1"/>
</dbReference>
<keyword evidence="6 8" id="KW-0694">RNA-binding</keyword>
<dbReference type="InterPro" id="IPR000504">
    <property type="entry name" value="RRM_dom"/>
</dbReference>
<dbReference type="GO" id="GO:0006397">
    <property type="term" value="P:mRNA processing"/>
    <property type="evidence" value="ECO:0007669"/>
    <property type="project" value="UniProtKB-KW"/>
</dbReference>
<evidence type="ECO:0000256" key="8">
    <source>
        <dbReference type="PROSITE-ProRule" id="PRU00176"/>
    </source>
</evidence>
<reference evidence="11" key="1">
    <citation type="submission" date="2016-07" db="EMBL/GenBank/DDBJ databases">
        <title>De novo transcriptome assembly of four accessions of the metal hyperaccumulator plant Noccaea caerulescens.</title>
        <authorList>
            <person name="Blande D."/>
            <person name="Halimaa P."/>
            <person name="Tervahauta A.I."/>
            <person name="Aarts M.G."/>
            <person name="Karenlampi S.O."/>
        </authorList>
    </citation>
    <scope>NUCLEOTIDE SEQUENCE</scope>
</reference>
<dbReference type="InterPro" id="IPR050502">
    <property type="entry name" value="Euk_RNA-bind_prot"/>
</dbReference>
<dbReference type="GO" id="GO:0003729">
    <property type="term" value="F:mRNA binding"/>
    <property type="evidence" value="ECO:0007669"/>
    <property type="project" value="TreeGrafter"/>
</dbReference>
<feature type="compositionally biased region" description="Acidic residues" evidence="9">
    <location>
        <begin position="109"/>
        <end position="133"/>
    </location>
</feature>
<evidence type="ECO:0000256" key="5">
    <source>
        <dbReference type="ARBA" id="ARBA00022737"/>
    </source>
</evidence>
<evidence type="ECO:0000256" key="7">
    <source>
        <dbReference type="ARBA" id="ARBA00023274"/>
    </source>
</evidence>
<dbReference type="InterPro" id="IPR012677">
    <property type="entry name" value="Nucleotide-bd_a/b_plait_sf"/>
</dbReference>
<sequence>MLISIFHFSKTVEKKIYLIHSLPPPKKPTKMSSAYCPSAVAVSAAATASSAATFNSLFSFRSSFQLLYRFAPKSFKLVANCPNSHLLHSNTRRHRFFCATEDAIPASPEEGEEEGEEEEEEEEGEVEGEEDADEKPTAQASGEEGRLYVGNLPYTITSSELSQTFGEAGNVVDVQIVYDKVTDRSRGFGFVTMGSIEEAKEAIQMFNSSQIGGRTVKVNFPEVPRGGEREVMRSKIRDNNRSYVDSPHKIYAGNLGWSLTSQGLKDAFADQPGVLGAKVIYERNSGRSRGFGFVSFGSAEDVQSALNAMNGVEVEGRALRLNLASERATESSPSVAEGETQESGLESSEVLSNVSA</sequence>
<evidence type="ECO:0000256" key="2">
    <source>
        <dbReference type="ARBA" id="ARBA00022528"/>
    </source>
</evidence>
<dbReference type="GO" id="GO:0009535">
    <property type="term" value="C:chloroplast thylakoid membrane"/>
    <property type="evidence" value="ECO:0007669"/>
    <property type="project" value="TreeGrafter"/>
</dbReference>
<dbReference type="Pfam" id="PF00076">
    <property type="entry name" value="RRM_1"/>
    <property type="match status" value="2"/>
</dbReference>
<dbReference type="InterPro" id="IPR048289">
    <property type="entry name" value="RRM2_NsCP33-like"/>
</dbReference>
<organism evidence="11">
    <name type="scientific">Noccaea caerulescens</name>
    <name type="common">Alpine penny-cress</name>
    <name type="synonym">Thlaspi caerulescens</name>
    <dbReference type="NCBI Taxonomy" id="107243"/>
    <lineage>
        <taxon>Eukaryota</taxon>
        <taxon>Viridiplantae</taxon>
        <taxon>Streptophyta</taxon>
        <taxon>Embryophyta</taxon>
        <taxon>Tracheophyta</taxon>
        <taxon>Spermatophyta</taxon>
        <taxon>Magnoliopsida</taxon>
        <taxon>eudicotyledons</taxon>
        <taxon>Gunneridae</taxon>
        <taxon>Pentapetalae</taxon>
        <taxon>rosids</taxon>
        <taxon>malvids</taxon>
        <taxon>Brassicales</taxon>
        <taxon>Brassicaceae</taxon>
        <taxon>Coluteocarpeae</taxon>
        <taxon>Noccaea</taxon>
    </lineage>
</organism>
<protein>
    <submittedName>
        <fullName evidence="11">RNA-binding protein CP33, chloroplastic</fullName>
    </submittedName>
</protein>
<dbReference type="SMART" id="SM00360">
    <property type="entry name" value="RRM"/>
    <property type="match status" value="2"/>
</dbReference>
<dbReference type="AlphaFoldDB" id="A0A1J3GQ27"/>
<dbReference type="PANTHER" id="PTHR48025:SF11">
    <property type="entry name" value="RNA-BINDING PROTEIN CP33, CHLOROPLASTIC"/>
    <property type="match status" value="1"/>
</dbReference>
<keyword evidence="2" id="KW-0150">Chloroplast</keyword>
<dbReference type="PANTHER" id="PTHR48025">
    <property type="entry name" value="OS02G0815200 PROTEIN"/>
    <property type="match status" value="1"/>
</dbReference>
<keyword evidence="7" id="KW-0687">Ribonucleoprotein</keyword>
<gene>
    <name evidence="11" type="ORF">LE_TR15485_c0_g1_i1_g.49381</name>
</gene>
<evidence type="ECO:0000256" key="4">
    <source>
        <dbReference type="ARBA" id="ARBA00022664"/>
    </source>
</evidence>
<name>A0A1J3GQ27_NOCCA</name>
<keyword evidence="4" id="KW-0507">mRNA processing</keyword>
<dbReference type="FunFam" id="3.30.70.330:FF:000760">
    <property type="entry name" value="33 kDa ribonucleoprotein, chloroplastic"/>
    <property type="match status" value="1"/>
</dbReference>
<dbReference type="GO" id="GO:1990904">
    <property type="term" value="C:ribonucleoprotein complex"/>
    <property type="evidence" value="ECO:0007669"/>
    <property type="project" value="UniProtKB-KW"/>
</dbReference>
<keyword evidence="3" id="KW-0934">Plastid</keyword>
<dbReference type="FunFam" id="3.30.70.330:FF:000698">
    <property type="entry name" value="33 kDa ribonucleoprotein, chloroplastic"/>
    <property type="match status" value="1"/>
</dbReference>
<evidence type="ECO:0000256" key="9">
    <source>
        <dbReference type="SAM" id="MobiDB-lite"/>
    </source>
</evidence>
<feature type="domain" description="RRM" evidence="10">
    <location>
        <begin position="145"/>
        <end position="223"/>
    </location>
</feature>
<dbReference type="EMBL" id="GEVL01019519">
    <property type="protein sequence ID" value="JAU57822.1"/>
    <property type="molecule type" value="Transcribed_RNA"/>
</dbReference>
<feature type="domain" description="RRM" evidence="10">
    <location>
        <begin position="248"/>
        <end position="326"/>
    </location>
</feature>
<dbReference type="Gene3D" id="3.30.70.330">
    <property type="match status" value="2"/>
</dbReference>
<dbReference type="GO" id="GO:1901259">
    <property type="term" value="P:chloroplast rRNA processing"/>
    <property type="evidence" value="ECO:0007669"/>
    <property type="project" value="TreeGrafter"/>
</dbReference>
<evidence type="ECO:0000256" key="6">
    <source>
        <dbReference type="ARBA" id="ARBA00022884"/>
    </source>
</evidence>
<feature type="compositionally biased region" description="Polar residues" evidence="9">
    <location>
        <begin position="341"/>
        <end position="356"/>
    </location>
</feature>
<feature type="region of interest" description="Disordered" evidence="9">
    <location>
        <begin position="104"/>
        <end position="146"/>
    </location>
</feature>
<dbReference type="PROSITE" id="PS50102">
    <property type="entry name" value="RRM"/>
    <property type="match status" value="2"/>
</dbReference>
<feature type="region of interest" description="Disordered" evidence="9">
    <location>
        <begin position="325"/>
        <end position="356"/>
    </location>
</feature>
<proteinExistence type="predicted"/>
<evidence type="ECO:0000256" key="3">
    <source>
        <dbReference type="ARBA" id="ARBA00022640"/>
    </source>
</evidence>